<dbReference type="RefSeq" id="XP_056515592.1">
    <property type="nucleotide sequence ID" value="XM_056650742.1"/>
</dbReference>
<reference evidence="1" key="2">
    <citation type="journal article" date="2023" name="IMA Fungus">
        <title>Comparative genomic study of the Penicillium genus elucidates a diverse pangenome and 15 lateral gene transfer events.</title>
        <authorList>
            <person name="Petersen C."/>
            <person name="Sorensen T."/>
            <person name="Nielsen M.R."/>
            <person name="Sondergaard T.E."/>
            <person name="Sorensen J.L."/>
            <person name="Fitzpatrick D.A."/>
            <person name="Frisvad J.C."/>
            <person name="Nielsen K.L."/>
        </authorList>
    </citation>
    <scope>NUCLEOTIDE SEQUENCE</scope>
    <source>
        <strain evidence="1">IBT 34128</strain>
    </source>
</reference>
<dbReference type="AlphaFoldDB" id="A0A9W9G926"/>
<evidence type="ECO:0000313" key="1">
    <source>
        <dbReference type="EMBL" id="KAJ5114399.1"/>
    </source>
</evidence>
<sequence length="129" mass="14247">MIEGLVLRSVCTAFLGSPEFDIHVRPEEVDIVQSTLAPSLVLYVGLETVAYGIAAATNRVEVKDWLWPVALVFTTYQRLFSPSTGLPCRTDLQKLLLSQVTTWGVLPFGSIARQSLLRGGENPRYHASK</sequence>
<name>A0A9W9G926_9EURO</name>
<evidence type="ECO:0000313" key="2">
    <source>
        <dbReference type="Proteomes" id="UP001141434"/>
    </source>
</evidence>
<protein>
    <submittedName>
        <fullName evidence="1">Uncharacterized protein</fullName>
    </submittedName>
</protein>
<dbReference type="GeneID" id="81389910"/>
<dbReference type="EMBL" id="JAPMSZ010000001">
    <property type="protein sequence ID" value="KAJ5114399.1"/>
    <property type="molecule type" value="Genomic_DNA"/>
</dbReference>
<comment type="caution">
    <text evidence="1">The sequence shown here is derived from an EMBL/GenBank/DDBJ whole genome shotgun (WGS) entry which is preliminary data.</text>
</comment>
<dbReference type="OrthoDB" id="67965at2759"/>
<reference evidence="1" key="1">
    <citation type="submission" date="2022-11" db="EMBL/GenBank/DDBJ databases">
        <authorList>
            <person name="Petersen C."/>
        </authorList>
    </citation>
    <scope>NUCLEOTIDE SEQUENCE</scope>
    <source>
        <strain evidence="1">IBT 34128</strain>
    </source>
</reference>
<dbReference type="Proteomes" id="UP001141434">
    <property type="component" value="Unassembled WGS sequence"/>
</dbReference>
<proteinExistence type="predicted"/>
<keyword evidence="2" id="KW-1185">Reference proteome</keyword>
<gene>
    <name evidence="1" type="ORF">NUU61_000158</name>
</gene>
<organism evidence="1 2">
    <name type="scientific">Penicillium alfredii</name>
    <dbReference type="NCBI Taxonomy" id="1506179"/>
    <lineage>
        <taxon>Eukaryota</taxon>
        <taxon>Fungi</taxon>
        <taxon>Dikarya</taxon>
        <taxon>Ascomycota</taxon>
        <taxon>Pezizomycotina</taxon>
        <taxon>Eurotiomycetes</taxon>
        <taxon>Eurotiomycetidae</taxon>
        <taxon>Eurotiales</taxon>
        <taxon>Aspergillaceae</taxon>
        <taxon>Penicillium</taxon>
    </lineage>
</organism>
<accession>A0A9W9G926</accession>